<gene>
    <name evidence="2" type="ORF">POSPLADRAFT_1160602</name>
</gene>
<evidence type="ECO:0000256" key="1">
    <source>
        <dbReference type="SAM" id="Phobius"/>
    </source>
</evidence>
<feature type="transmembrane region" description="Helical" evidence="1">
    <location>
        <begin position="20"/>
        <end position="41"/>
    </location>
</feature>
<organism evidence="2 3">
    <name type="scientific">Postia placenta MAD-698-R-SB12</name>
    <dbReference type="NCBI Taxonomy" id="670580"/>
    <lineage>
        <taxon>Eukaryota</taxon>
        <taxon>Fungi</taxon>
        <taxon>Dikarya</taxon>
        <taxon>Basidiomycota</taxon>
        <taxon>Agaricomycotina</taxon>
        <taxon>Agaricomycetes</taxon>
        <taxon>Polyporales</taxon>
        <taxon>Adustoporiaceae</taxon>
        <taxon>Rhodonia</taxon>
    </lineage>
</organism>
<sequence length="238" mass="26572">GCDSDSTPPEYATQPLRTATTAVIAAVCVVAACTLLLIVLWRTWRVRRPSPPLLQVSLEKPRLWDILSVRADAKAEPWTMWARMLPLSVMRPGEVLLGCTPPRQDGYASKPSRTDGILQVVVVIEMPAQRRYKGQKAQGASASGQSIQDMGGLWNTDLLCATHGHCQELRTVDFESLSLQISYRRKHAYFDRSIDKLANVAVNITIVPLKADAWNHTKALQRRHYSAEHSTSHLNHLQ</sequence>
<dbReference type="RefSeq" id="XP_024333057.1">
    <property type="nucleotide sequence ID" value="XM_024487572.1"/>
</dbReference>
<keyword evidence="1" id="KW-0812">Transmembrane</keyword>
<keyword evidence="1" id="KW-0472">Membrane</keyword>
<name>A0A1X6MJQ7_9APHY</name>
<evidence type="ECO:0000313" key="2">
    <source>
        <dbReference type="EMBL" id="OSX56263.1"/>
    </source>
</evidence>
<dbReference type="OrthoDB" id="10280460at2759"/>
<dbReference type="EMBL" id="KZ110614">
    <property type="protein sequence ID" value="OSX56263.1"/>
    <property type="molecule type" value="Genomic_DNA"/>
</dbReference>
<dbReference type="GeneID" id="36332521"/>
<protein>
    <submittedName>
        <fullName evidence="2">Uncharacterized protein</fullName>
    </submittedName>
</protein>
<evidence type="ECO:0000313" key="3">
    <source>
        <dbReference type="Proteomes" id="UP000194127"/>
    </source>
</evidence>
<reference evidence="2 3" key="1">
    <citation type="submission" date="2017-04" db="EMBL/GenBank/DDBJ databases">
        <title>Genome Sequence of the Model Brown-Rot Fungus Postia placenta SB12.</title>
        <authorList>
            <consortium name="DOE Joint Genome Institute"/>
            <person name="Gaskell J."/>
            <person name="Kersten P."/>
            <person name="Larrondo L.F."/>
            <person name="Canessa P."/>
            <person name="Martinez D."/>
            <person name="Hibbett D."/>
            <person name="Schmoll M."/>
            <person name="Kubicek C.P."/>
            <person name="Martinez A.T."/>
            <person name="Yadav J."/>
            <person name="Master E."/>
            <person name="Magnuson J.K."/>
            <person name="James T."/>
            <person name="Yaver D."/>
            <person name="Berka R."/>
            <person name="Labutti K."/>
            <person name="Lipzen A."/>
            <person name="Aerts A."/>
            <person name="Barry K."/>
            <person name="Henrissat B."/>
            <person name="Blanchette R."/>
            <person name="Grigoriev I."/>
            <person name="Cullen D."/>
        </authorList>
    </citation>
    <scope>NUCLEOTIDE SEQUENCE [LARGE SCALE GENOMIC DNA]</scope>
    <source>
        <strain evidence="2 3">MAD-698-R-SB12</strain>
    </source>
</reference>
<dbReference type="AlphaFoldDB" id="A0A1X6MJQ7"/>
<accession>A0A1X6MJQ7</accession>
<keyword evidence="3" id="KW-1185">Reference proteome</keyword>
<dbReference type="Proteomes" id="UP000194127">
    <property type="component" value="Unassembled WGS sequence"/>
</dbReference>
<proteinExistence type="predicted"/>
<keyword evidence="1" id="KW-1133">Transmembrane helix</keyword>
<feature type="non-terminal residue" evidence="2">
    <location>
        <position position="1"/>
    </location>
</feature>